<feature type="transmembrane region" description="Helical" evidence="8">
    <location>
        <begin position="26"/>
        <end position="49"/>
    </location>
</feature>
<dbReference type="Pfam" id="PF00664">
    <property type="entry name" value="ABC_membrane"/>
    <property type="match status" value="1"/>
</dbReference>
<dbReference type="EMBL" id="UZWD01000027">
    <property type="protein sequence ID" value="VDS05114.1"/>
    <property type="molecule type" value="Genomic_DNA"/>
</dbReference>
<organism evidence="11 12">
    <name type="scientific">Devosia equisanguinis</name>
    <dbReference type="NCBI Taxonomy" id="2490941"/>
    <lineage>
        <taxon>Bacteria</taxon>
        <taxon>Pseudomonadati</taxon>
        <taxon>Pseudomonadota</taxon>
        <taxon>Alphaproteobacteria</taxon>
        <taxon>Hyphomicrobiales</taxon>
        <taxon>Devosiaceae</taxon>
        <taxon>Devosia</taxon>
    </lineage>
</organism>
<protein>
    <submittedName>
        <fullName evidence="11">Multidrug resistance ABC transporter ATP-binding/permease protein BmrA</fullName>
        <ecNumber evidence="11">3.6.3.-</ecNumber>
    </submittedName>
</protein>
<dbReference type="Gene3D" id="1.20.1560.10">
    <property type="entry name" value="ABC transporter type 1, transmembrane domain"/>
    <property type="match status" value="1"/>
</dbReference>
<dbReference type="RefSeq" id="WP_126150655.1">
    <property type="nucleotide sequence ID" value="NZ_JBHTMH010000003.1"/>
</dbReference>
<dbReference type="Pfam" id="PF00005">
    <property type="entry name" value="ABC_tran"/>
    <property type="match status" value="1"/>
</dbReference>
<keyword evidence="4" id="KW-0547">Nucleotide-binding</keyword>
<evidence type="ECO:0000256" key="7">
    <source>
        <dbReference type="ARBA" id="ARBA00023136"/>
    </source>
</evidence>
<dbReference type="SMART" id="SM00382">
    <property type="entry name" value="AAA"/>
    <property type="match status" value="1"/>
</dbReference>
<dbReference type="GO" id="GO:0140359">
    <property type="term" value="F:ABC-type transporter activity"/>
    <property type="evidence" value="ECO:0007669"/>
    <property type="project" value="InterPro"/>
</dbReference>
<comment type="similarity">
    <text evidence="2">Belongs to the ABC transporter superfamily.</text>
</comment>
<evidence type="ECO:0000259" key="9">
    <source>
        <dbReference type="PROSITE" id="PS50893"/>
    </source>
</evidence>
<dbReference type="OrthoDB" id="9804259at2"/>
<keyword evidence="6 8" id="KW-1133">Transmembrane helix</keyword>
<evidence type="ECO:0000313" key="11">
    <source>
        <dbReference type="EMBL" id="VDS05114.1"/>
    </source>
</evidence>
<dbReference type="AlphaFoldDB" id="A0A3S4CSV0"/>
<evidence type="ECO:0000256" key="1">
    <source>
        <dbReference type="ARBA" id="ARBA00004651"/>
    </source>
</evidence>
<dbReference type="InterPro" id="IPR003439">
    <property type="entry name" value="ABC_transporter-like_ATP-bd"/>
</dbReference>
<evidence type="ECO:0000256" key="3">
    <source>
        <dbReference type="ARBA" id="ARBA00022692"/>
    </source>
</evidence>
<evidence type="ECO:0000256" key="6">
    <source>
        <dbReference type="ARBA" id="ARBA00022989"/>
    </source>
</evidence>
<evidence type="ECO:0000256" key="4">
    <source>
        <dbReference type="ARBA" id="ARBA00022741"/>
    </source>
</evidence>
<dbReference type="InterPro" id="IPR039421">
    <property type="entry name" value="Type_1_exporter"/>
</dbReference>
<dbReference type="InterPro" id="IPR017871">
    <property type="entry name" value="ABC_transporter-like_CS"/>
</dbReference>
<dbReference type="InterPro" id="IPR027417">
    <property type="entry name" value="P-loop_NTPase"/>
</dbReference>
<keyword evidence="5 11" id="KW-0067">ATP-binding</keyword>
<feature type="transmembrane region" description="Helical" evidence="8">
    <location>
        <begin position="169"/>
        <end position="187"/>
    </location>
</feature>
<evidence type="ECO:0000256" key="5">
    <source>
        <dbReference type="ARBA" id="ARBA00022840"/>
    </source>
</evidence>
<dbReference type="PROSITE" id="PS50893">
    <property type="entry name" value="ABC_TRANSPORTER_2"/>
    <property type="match status" value="1"/>
</dbReference>
<dbReference type="Proteomes" id="UP000268844">
    <property type="component" value="Unassembled WGS sequence"/>
</dbReference>
<sequence length="563" mass="61458">MTPKDWSTIWPPLKSIYAIFLRQERWMLVGIALVVLVSAILAVVTPYVFSRLVDMLAAGNLPAGILIGFIGFALLRGIATIAGYSVNYLAIIAAENLNYIAATSFFATLLRKPGGFFIDHNPVEIQTARNQGENAVYALVQLAIIVFIPGITQIILAIALLGAVITPELMLIVIIYGVFFIGLTALANRWTRPLLDKAIEAQQDNSSFVGNAVNAMETLRYFNGDRWISERFAEKANLSRASWIGWSSRRIFLAGIFGGALAAQLAITYALLLPRFAAGEISVGDIVLINMILIQLNQPFEMIGTSIDELMRAAARFMPFARMWSSPDDTARHGDAALVVREGRLGFENVGFRYGERQTLAGVSFTAAPDRITFITGPTGSGKSTLFKLALKTLEPTQGTIRVDGTDLSTISRTSWYDAVGVVPQDVMLLNDSLSANIVLGRPYDEARMREAAAQASVLSFIETLPDGFATTVGERGLKLSGGERQRVSIARALYGRPKVLFLDEASSALDETTEAEIMMELRSLRHAVTILAITHRRSVIGPEDQIVTLAERAPAIPMETKQ</sequence>
<accession>A0A3S4CSV0</accession>
<dbReference type="InterPro" id="IPR011527">
    <property type="entry name" value="ABC1_TM_dom"/>
</dbReference>
<dbReference type="GO" id="GO:0005886">
    <property type="term" value="C:plasma membrane"/>
    <property type="evidence" value="ECO:0007669"/>
    <property type="project" value="UniProtKB-SubCell"/>
</dbReference>
<feature type="transmembrane region" description="Helical" evidence="8">
    <location>
        <begin position="251"/>
        <end position="272"/>
    </location>
</feature>
<dbReference type="PANTHER" id="PTHR24221:SF503">
    <property type="entry name" value="MITOCHONDRIAL POTASSIUM CHANNEL ATP-BINDING SUBUNIT"/>
    <property type="match status" value="1"/>
</dbReference>
<dbReference type="PROSITE" id="PS00211">
    <property type="entry name" value="ABC_TRANSPORTER_1"/>
    <property type="match status" value="1"/>
</dbReference>
<keyword evidence="12" id="KW-1185">Reference proteome</keyword>
<evidence type="ECO:0000259" key="10">
    <source>
        <dbReference type="PROSITE" id="PS50929"/>
    </source>
</evidence>
<dbReference type="InterPro" id="IPR036640">
    <property type="entry name" value="ABC1_TM_sf"/>
</dbReference>
<dbReference type="GO" id="GO:0016887">
    <property type="term" value="F:ATP hydrolysis activity"/>
    <property type="evidence" value="ECO:0007669"/>
    <property type="project" value="InterPro"/>
</dbReference>
<feature type="domain" description="ABC transporter" evidence="9">
    <location>
        <begin position="345"/>
        <end position="563"/>
    </location>
</feature>
<name>A0A3S4CSV0_9HYPH</name>
<proteinExistence type="inferred from homology"/>
<dbReference type="GO" id="GO:0005524">
    <property type="term" value="F:ATP binding"/>
    <property type="evidence" value="ECO:0007669"/>
    <property type="project" value="UniProtKB-KW"/>
</dbReference>
<dbReference type="PANTHER" id="PTHR24221">
    <property type="entry name" value="ATP-BINDING CASSETTE SUB-FAMILY B"/>
    <property type="match status" value="1"/>
</dbReference>
<comment type="subcellular location">
    <subcellularLocation>
        <location evidence="1">Cell membrane</location>
        <topology evidence="1">Multi-pass membrane protein</topology>
    </subcellularLocation>
</comment>
<feature type="transmembrane region" description="Helical" evidence="8">
    <location>
        <begin position="88"/>
        <end position="110"/>
    </location>
</feature>
<dbReference type="EC" id="3.6.3.-" evidence="11"/>
<evidence type="ECO:0000256" key="2">
    <source>
        <dbReference type="ARBA" id="ARBA00005417"/>
    </source>
</evidence>
<keyword evidence="7 8" id="KW-0472">Membrane</keyword>
<feature type="transmembrane region" description="Helical" evidence="8">
    <location>
        <begin position="136"/>
        <end position="163"/>
    </location>
</feature>
<feature type="domain" description="ABC transmembrane type-1" evidence="10">
    <location>
        <begin position="29"/>
        <end position="312"/>
    </location>
</feature>
<evidence type="ECO:0000313" key="12">
    <source>
        <dbReference type="Proteomes" id="UP000268844"/>
    </source>
</evidence>
<keyword evidence="3 8" id="KW-0812">Transmembrane</keyword>
<evidence type="ECO:0000256" key="8">
    <source>
        <dbReference type="SAM" id="Phobius"/>
    </source>
</evidence>
<keyword evidence="11" id="KW-0378">Hydrolase</keyword>
<reference evidence="11 12" key="1">
    <citation type="submission" date="2018-12" db="EMBL/GenBank/DDBJ databases">
        <authorList>
            <person name="Criscuolo A."/>
        </authorList>
    </citation>
    <scope>NUCLEOTIDE SEQUENCE [LARGE SCALE GENOMIC DNA]</scope>
    <source>
        <strain evidence="11">ACIP1116281</strain>
    </source>
</reference>
<dbReference type="InterPro" id="IPR003593">
    <property type="entry name" value="AAA+_ATPase"/>
</dbReference>
<feature type="transmembrane region" description="Helical" evidence="8">
    <location>
        <begin position="61"/>
        <end position="82"/>
    </location>
</feature>
<gene>
    <name evidence="11" type="primary">bmrA</name>
    <name evidence="11" type="ORF">DEVEQU_02255</name>
</gene>
<dbReference type="SUPFAM" id="SSF52540">
    <property type="entry name" value="P-loop containing nucleoside triphosphate hydrolases"/>
    <property type="match status" value="1"/>
</dbReference>
<dbReference type="SUPFAM" id="SSF90123">
    <property type="entry name" value="ABC transporter transmembrane region"/>
    <property type="match status" value="1"/>
</dbReference>
<dbReference type="PROSITE" id="PS50929">
    <property type="entry name" value="ABC_TM1F"/>
    <property type="match status" value="1"/>
</dbReference>
<dbReference type="Gene3D" id="3.40.50.300">
    <property type="entry name" value="P-loop containing nucleotide triphosphate hydrolases"/>
    <property type="match status" value="1"/>
</dbReference>